<keyword evidence="3" id="KW-1185">Reference proteome</keyword>
<feature type="transmembrane region" description="Helical" evidence="1">
    <location>
        <begin position="43"/>
        <end position="65"/>
    </location>
</feature>
<proteinExistence type="predicted"/>
<reference evidence="2 3" key="1">
    <citation type="journal article" date="2016" name="Nat. Commun.">
        <title>Ectomycorrhizal ecology is imprinted in the genome of the dominant symbiotic fungus Cenococcum geophilum.</title>
        <authorList>
            <consortium name="DOE Joint Genome Institute"/>
            <person name="Peter M."/>
            <person name="Kohler A."/>
            <person name="Ohm R.A."/>
            <person name="Kuo A."/>
            <person name="Krutzmann J."/>
            <person name="Morin E."/>
            <person name="Arend M."/>
            <person name="Barry K.W."/>
            <person name="Binder M."/>
            <person name="Choi C."/>
            <person name="Clum A."/>
            <person name="Copeland A."/>
            <person name="Grisel N."/>
            <person name="Haridas S."/>
            <person name="Kipfer T."/>
            <person name="LaButti K."/>
            <person name="Lindquist E."/>
            <person name="Lipzen A."/>
            <person name="Maire R."/>
            <person name="Meier B."/>
            <person name="Mihaltcheva S."/>
            <person name="Molinier V."/>
            <person name="Murat C."/>
            <person name="Poggeler S."/>
            <person name="Quandt C.A."/>
            <person name="Sperisen C."/>
            <person name="Tritt A."/>
            <person name="Tisserant E."/>
            <person name="Crous P.W."/>
            <person name="Henrissat B."/>
            <person name="Nehls U."/>
            <person name="Egli S."/>
            <person name="Spatafora J.W."/>
            <person name="Grigoriev I.V."/>
            <person name="Martin F.M."/>
        </authorList>
    </citation>
    <scope>NUCLEOTIDE SEQUENCE [LARGE SCALE GENOMIC DNA]</scope>
    <source>
        <strain evidence="2 3">CBS 459.81</strain>
    </source>
</reference>
<sequence length="124" mass="13962">MEEFGVGSEYRWVAGCCCAWLLSGGTAYFLLRWASRGLGLGGLGGRIFISSFLSSFSFIVGVRALRLRLVFHLPLIVRLHPRCAMDGWNRIESRKSLYMSVLLFTSPFSLYPCGKKKASWFLVL</sequence>
<evidence type="ECO:0000313" key="2">
    <source>
        <dbReference type="EMBL" id="OCK79092.1"/>
    </source>
</evidence>
<feature type="transmembrane region" description="Helical" evidence="1">
    <location>
        <begin position="12"/>
        <end position="31"/>
    </location>
</feature>
<dbReference type="AlphaFoldDB" id="A0A8E2E824"/>
<dbReference type="Proteomes" id="UP000250266">
    <property type="component" value="Unassembled WGS sequence"/>
</dbReference>
<dbReference type="EMBL" id="KV745024">
    <property type="protein sequence ID" value="OCK79092.1"/>
    <property type="molecule type" value="Genomic_DNA"/>
</dbReference>
<name>A0A8E2E824_9PEZI</name>
<protein>
    <recommendedName>
        <fullName evidence="4">Transmembrane protein</fullName>
    </recommendedName>
</protein>
<keyword evidence="1" id="KW-0812">Transmembrane</keyword>
<keyword evidence="1" id="KW-1133">Transmembrane helix</keyword>
<keyword evidence="1" id="KW-0472">Membrane</keyword>
<organism evidence="2 3">
    <name type="scientific">Lepidopterella palustris CBS 459.81</name>
    <dbReference type="NCBI Taxonomy" id="1314670"/>
    <lineage>
        <taxon>Eukaryota</taxon>
        <taxon>Fungi</taxon>
        <taxon>Dikarya</taxon>
        <taxon>Ascomycota</taxon>
        <taxon>Pezizomycotina</taxon>
        <taxon>Dothideomycetes</taxon>
        <taxon>Pleosporomycetidae</taxon>
        <taxon>Mytilinidiales</taxon>
        <taxon>Argynnaceae</taxon>
        <taxon>Lepidopterella</taxon>
    </lineage>
</organism>
<evidence type="ECO:0000313" key="3">
    <source>
        <dbReference type="Proteomes" id="UP000250266"/>
    </source>
</evidence>
<accession>A0A8E2E824</accession>
<evidence type="ECO:0000256" key="1">
    <source>
        <dbReference type="SAM" id="Phobius"/>
    </source>
</evidence>
<gene>
    <name evidence="2" type="ORF">K432DRAFT_78413</name>
</gene>
<evidence type="ECO:0008006" key="4">
    <source>
        <dbReference type="Google" id="ProtNLM"/>
    </source>
</evidence>